<dbReference type="AlphaFoldDB" id="A0A1U7UX51"/>
<reference evidence="3" key="2">
    <citation type="submission" date="2025-08" db="UniProtKB">
        <authorList>
            <consortium name="RefSeq"/>
        </authorList>
    </citation>
    <scope>IDENTIFICATION</scope>
    <source>
        <tissue evidence="3">Leaf</tissue>
    </source>
</reference>
<sequence>MDDFVIREAATIILEDNFELASNVPILAEVVEGVHLPFAAVGAEWSVAMASHNLRQDGSLNSQLANDAPSPADGRGKGVADDGYETGFDLDADEMRMMEEGFTQLKVRLEGSTRTIAIPMDRDLLKVMENMVLALGPLCFNVEDKTLQELDDVTLSRSIADLTLRTVDLEFKSTRREERCKAIFMKL</sequence>
<accession>A0A1U7UX51</accession>
<keyword evidence="2" id="KW-1185">Reference proteome</keyword>
<feature type="region of interest" description="Disordered" evidence="1">
    <location>
        <begin position="60"/>
        <end position="82"/>
    </location>
</feature>
<evidence type="ECO:0000313" key="2">
    <source>
        <dbReference type="Proteomes" id="UP000189701"/>
    </source>
</evidence>
<evidence type="ECO:0000313" key="3">
    <source>
        <dbReference type="RefSeq" id="XP_009760617.1"/>
    </source>
</evidence>
<organism evidence="2 3">
    <name type="scientific">Nicotiana sylvestris</name>
    <name type="common">Wood tobacco</name>
    <name type="synonym">South American tobacco</name>
    <dbReference type="NCBI Taxonomy" id="4096"/>
    <lineage>
        <taxon>Eukaryota</taxon>
        <taxon>Viridiplantae</taxon>
        <taxon>Streptophyta</taxon>
        <taxon>Embryophyta</taxon>
        <taxon>Tracheophyta</taxon>
        <taxon>Spermatophyta</taxon>
        <taxon>Magnoliopsida</taxon>
        <taxon>eudicotyledons</taxon>
        <taxon>Gunneridae</taxon>
        <taxon>Pentapetalae</taxon>
        <taxon>asterids</taxon>
        <taxon>lamiids</taxon>
        <taxon>Solanales</taxon>
        <taxon>Solanaceae</taxon>
        <taxon>Nicotianoideae</taxon>
        <taxon>Nicotianeae</taxon>
        <taxon>Nicotiana</taxon>
    </lineage>
</organism>
<reference evidence="2" key="1">
    <citation type="journal article" date="2013" name="Genome Biol.">
        <title>Reference genomes and transcriptomes of Nicotiana sylvestris and Nicotiana tomentosiformis.</title>
        <authorList>
            <person name="Sierro N."/>
            <person name="Battey J.N."/>
            <person name="Ouadi S."/>
            <person name="Bovet L."/>
            <person name="Goepfert S."/>
            <person name="Bakaher N."/>
            <person name="Peitsch M.C."/>
            <person name="Ivanov N.V."/>
        </authorList>
    </citation>
    <scope>NUCLEOTIDE SEQUENCE [LARGE SCALE GENOMIC DNA]</scope>
</reference>
<dbReference type="KEGG" id="nsy:104212936"/>
<protein>
    <submittedName>
        <fullName evidence="3">Uncharacterized protein LOC104212936</fullName>
    </submittedName>
</protein>
<dbReference type="Proteomes" id="UP000189701">
    <property type="component" value="Unplaced"/>
</dbReference>
<dbReference type="GeneID" id="104212936"/>
<proteinExistence type="predicted"/>
<evidence type="ECO:0000256" key="1">
    <source>
        <dbReference type="SAM" id="MobiDB-lite"/>
    </source>
</evidence>
<gene>
    <name evidence="3" type="primary">LOC104212936</name>
</gene>
<dbReference type="OrthoDB" id="1243050at2759"/>
<name>A0A1U7UX51_NICSY</name>
<dbReference type="RefSeq" id="XP_009760617.1">
    <property type="nucleotide sequence ID" value="XM_009762315.1"/>
</dbReference>